<protein>
    <submittedName>
        <fullName evidence="2">Uncharacterized protein</fullName>
    </submittedName>
</protein>
<proteinExistence type="predicted"/>
<evidence type="ECO:0000313" key="3">
    <source>
        <dbReference type="Proteomes" id="UP000636800"/>
    </source>
</evidence>
<accession>A0A835Q3U9</accession>
<dbReference type="AlphaFoldDB" id="A0A835Q3U9"/>
<comment type="caution">
    <text evidence="2">The sequence shown here is derived from an EMBL/GenBank/DDBJ whole genome shotgun (WGS) entry which is preliminary data.</text>
</comment>
<name>A0A835Q3U9_VANPL</name>
<dbReference type="Pfam" id="PF14009">
    <property type="entry name" value="PADRE"/>
    <property type="match status" value="1"/>
</dbReference>
<dbReference type="EMBL" id="JADCNL010000010">
    <property type="protein sequence ID" value="KAG0463666.1"/>
    <property type="molecule type" value="Genomic_DNA"/>
</dbReference>
<dbReference type="OrthoDB" id="10255643at2759"/>
<dbReference type="InterPro" id="IPR025322">
    <property type="entry name" value="PADRE_dom"/>
</dbReference>
<feature type="chain" id="PRO_5033054593" evidence="1">
    <location>
        <begin position="25"/>
        <end position="145"/>
    </location>
</feature>
<reference evidence="2 3" key="1">
    <citation type="journal article" date="2020" name="Nat. Food">
        <title>A phased Vanilla planifolia genome enables genetic improvement of flavour and production.</title>
        <authorList>
            <person name="Hasing T."/>
            <person name="Tang H."/>
            <person name="Brym M."/>
            <person name="Khazi F."/>
            <person name="Huang T."/>
            <person name="Chambers A.H."/>
        </authorList>
    </citation>
    <scope>NUCLEOTIDE SEQUENCE [LARGE SCALE GENOMIC DNA]</scope>
    <source>
        <tissue evidence="2">Leaf</tissue>
    </source>
</reference>
<keyword evidence="3" id="KW-1185">Reference proteome</keyword>
<dbReference type="PANTHER" id="PTHR33052">
    <property type="entry name" value="DUF4228 DOMAIN PROTEIN-RELATED"/>
    <property type="match status" value="1"/>
</dbReference>
<gene>
    <name evidence="2" type="ORF">HPP92_019735</name>
</gene>
<dbReference type="Proteomes" id="UP000636800">
    <property type="component" value="Chromosome 10"/>
</dbReference>
<evidence type="ECO:0000256" key="1">
    <source>
        <dbReference type="SAM" id="SignalP"/>
    </source>
</evidence>
<keyword evidence="1" id="KW-0732">Signal</keyword>
<organism evidence="2 3">
    <name type="scientific">Vanilla planifolia</name>
    <name type="common">Vanilla</name>
    <dbReference type="NCBI Taxonomy" id="51239"/>
    <lineage>
        <taxon>Eukaryota</taxon>
        <taxon>Viridiplantae</taxon>
        <taxon>Streptophyta</taxon>
        <taxon>Embryophyta</taxon>
        <taxon>Tracheophyta</taxon>
        <taxon>Spermatophyta</taxon>
        <taxon>Magnoliopsida</taxon>
        <taxon>Liliopsida</taxon>
        <taxon>Asparagales</taxon>
        <taxon>Orchidaceae</taxon>
        <taxon>Vanilloideae</taxon>
        <taxon>Vanilleae</taxon>
        <taxon>Vanilla</taxon>
    </lineage>
</organism>
<evidence type="ECO:0000313" key="2">
    <source>
        <dbReference type="EMBL" id="KAG0463666.1"/>
    </source>
</evidence>
<sequence length="145" mass="16257">MMGNSLRLCVACVLPCGAFDVVRVVHINGHVEEYSRQVTAGEILAAHPRHVISWPSPPSPGATPNRMLIVSPDIGLRRGHIYFLVPAGSLAGENRRKRTACGEERRRHRYELPVQAPENKVGRRKRLNGRVAVWRPRLETIAEEL</sequence>
<feature type="signal peptide" evidence="1">
    <location>
        <begin position="1"/>
        <end position="24"/>
    </location>
</feature>